<keyword evidence="3" id="KW-1185">Reference proteome</keyword>
<evidence type="ECO:0000256" key="1">
    <source>
        <dbReference type="ARBA" id="ARBA00022857"/>
    </source>
</evidence>
<dbReference type="SUPFAM" id="SSF51735">
    <property type="entry name" value="NAD(P)-binding Rossmann-fold domains"/>
    <property type="match status" value="1"/>
</dbReference>
<dbReference type="InterPro" id="IPR036291">
    <property type="entry name" value="NAD(P)-bd_dom_sf"/>
</dbReference>
<dbReference type="OrthoDB" id="5840532at2759"/>
<protein>
    <recommendedName>
        <fullName evidence="4">NAD(P)-binding protein</fullName>
    </recommendedName>
</protein>
<dbReference type="Proteomes" id="UP000054302">
    <property type="component" value="Unassembled WGS sequence"/>
</dbReference>
<dbReference type="AlphaFoldDB" id="A0A0D1ZCI2"/>
<dbReference type="Gene3D" id="3.40.50.720">
    <property type="entry name" value="NAD(P)-binding Rossmann-like Domain"/>
    <property type="match status" value="1"/>
</dbReference>
<keyword evidence="1" id="KW-0521">NADP</keyword>
<dbReference type="EMBL" id="KN847522">
    <property type="protein sequence ID" value="KIV92392.1"/>
    <property type="molecule type" value="Genomic_DNA"/>
</dbReference>
<proteinExistence type="predicted"/>
<accession>A0A0D1ZCI2</accession>
<sequence>MVFRSGPNAPGVAFITGGARGLGNAIAVSFSKEGSRGVVLVDIQDEKTFAEGKANVEKYGAKCLAIRADVTKEADVERAIAEAVNEFGRIDYAANFAGIIGPLGNTWDISLRDWQRVIDVNTIGLWLCNKHLLRQMMKQESIEHRPPQRGSIVNCASVNSIQAGAGTTGYSASKHAVMGITKAAALEARSHGIRVNAVSPGFLLTKLLDDFMKPEGGTTSPDDVWEKYEARQGRKATYDEIGDVVVLLSLPRMSLVVGHNLVIDGYVILHIVDSVAPTGPAKFADQMRAITDFFPFQEGLQLTRMRSDLRAITRVVGRHWGLAVK</sequence>
<dbReference type="PANTHER" id="PTHR42820">
    <property type="entry name" value="SHORT-CHAIN DEHYDROGENASE REDUCTASE"/>
    <property type="match status" value="1"/>
</dbReference>
<dbReference type="CDD" id="cd05233">
    <property type="entry name" value="SDR_c"/>
    <property type="match status" value="1"/>
</dbReference>
<dbReference type="PROSITE" id="PS00061">
    <property type="entry name" value="ADH_SHORT"/>
    <property type="match status" value="1"/>
</dbReference>
<dbReference type="STRING" id="212818.A0A0D1ZCI2"/>
<dbReference type="Pfam" id="PF13561">
    <property type="entry name" value="adh_short_C2"/>
    <property type="match status" value="1"/>
</dbReference>
<dbReference type="PRINTS" id="PR00080">
    <property type="entry name" value="SDRFAMILY"/>
</dbReference>
<dbReference type="OMA" id="KCITIHA"/>
<dbReference type="FunFam" id="3.40.50.720:FF:000084">
    <property type="entry name" value="Short-chain dehydrogenase reductase"/>
    <property type="match status" value="1"/>
</dbReference>
<gene>
    <name evidence="2" type="ORF">PV10_03694</name>
</gene>
<dbReference type="GO" id="GO:0016491">
    <property type="term" value="F:oxidoreductase activity"/>
    <property type="evidence" value="ECO:0007669"/>
    <property type="project" value="UniProtKB-ARBA"/>
</dbReference>
<dbReference type="InterPro" id="IPR020904">
    <property type="entry name" value="Sc_DH/Rdtase_CS"/>
</dbReference>
<evidence type="ECO:0000313" key="2">
    <source>
        <dbReference type="EMBL" id="KIV92392.1"/>
    </source>
</evidence>
<dbReference type="PRINTS" id="PR00081">
    <property type="entry name" value="GDHRDH"/>
</dbReference>
<dbReference type="GeneID" id="27321539"/>
<dbReference type="InterPro" id="IPR002347">
    <property type="entry name" value="SDR_fam"/>
</dbReference>
<dbReference type="HOGENOM" id="CLU_010194_1_0_1"/>
<evidence type="ECO:0008006" key="4">
    <source>
        <dbReference type="Google" id="ProtNLM"/>
    </source>
</evidence>
<name>A0A0D1ZCI2_EXOME</name>
<dbReference type="VEuPathDB" id="FungiDB:PV10_03694"/>
<organism evidence="2 3">
    <name type="scientific">Exophiala mesophila</name>
    <name type="common">Black yeast-like fungus</name>
    <dbReference type="NCBI Taxonomy" id="212818"/>
    <lineage>
        <taxon>Eukaryota</taxon>
        <taxon>Fungi</taxon>
        <taxon>Dikarya</taxon>
        <taxon>Ascomycota</taxon>
        <taxon>Pezizomycotina</taxon>
        <taxon>Eurotiomycetes</taxon>
        <taxon>Chaetothyriomycetidae</taxon>
        <taxon>Chaetothyriales</taxon>
        <taxon>Herpotrichiellaceae</taxon>
        <taxon>Exophiala</taxon>
    </lineage>
</organism>
<reference evidence="2 3" key="1">
    <citation type="submission" date="2015-01" db="EMBL/GenBank/DDBJ databases">
        <title>The Genome Sequence of Exophiala mesophila CBS40295.</title>
        <authorList>
            <consortium name="The Broad Institute Genomics Platform"/>
            <person name="Cuomo C."/>
            <person name="de Hoog S."/>
            <person name="Gorbushina A."/>
            <person name="Stielow B."/>
            <person name="Teixiera M."/>
            <person name="Abouelleil A."/>
            <person name="Chapman S.B."/>
            <person name="Priest M."/>
            <person name="Young S.K."/>
            <person name="Wortman J."/>
            <person name="Nusbaum C."/>
            <person name="Birren B."/>
        </authorList>
    </citation>
    <scope>NUCLEOTIDE SEQUENCE [LARGE SCALE GENOMIC DNA]</scope>
    <source>
        <strain evidence="2 3">CBS 40295</strain>
    </source>
</reference>
<evidence type="ECO:0000313" key="3">
    <source>
        <dbReference type="Proteomes" id="UP000054302"/>
    </source>
</evidence>
<dbReference type="RefSeq" id="XP_016223966.1">
    <property type="nucleotide sequence ID" value="XM_016368178.1"/>
</dbReference>
<dbReference type="PANTHER" id="PTHR42820:SF1">
    <property type="entry name" value="SHORT-CHAIN DEHYDROGENASE_REDUCTASE FAMILY PROTEIN"/>
    <property type="match status" value="1"/>
</dbReference>